<evidence type="ECO:0000313" key="8">
    <source>
        <dbReference type="Proteomes" id="UP000295345"/>
    </source>
</evidence>
<protein>
    <recommendedName>
        <fullName evidence="4">Methyltransferase</fullName>
        <ecNumber evidence="4">2.1.1.-</ecNumber>
    </recommendedName>
</protein>
<feature type="domain" description="DNA methylase N-4/N-6" evidence="6">
    <location>
        <begin position="23"/>
        <end position="230"/>
    </location>
</feature>
<dbReference type="Pfam" id="PF01555">
    <property type="entry name" value="N6_N4_Mtase"/>
    <property type="match status" value="1"/>
</dbReference>
<dbReference type="InterPro" id="IPR002052">
    <property type="entry name" value="DNA_methylase_N6_adenine_CS"/>
</dbReference>
<organism evidence="7 8">
    <name type="scientific">Streptomyces hainanensis</name>
    <dbReference type="NCBI Taxonomy" id="402648"/>
    <lineage>
        <taxon>Bacteria</taxon>
        <taxon>Bacillati</taxon>
        <taxon>Actinomycetota</taxon>
        <taxon>Actinomycetes</taxon>
        <taxon>Kitasatosporales</taxon>
        <taxon>Streptomycetaceae</taxon>
        <taxon>Streptomyces</taxon>
    </lineage>
</organism>
<reference evidence="7 8" key="1">
    <citation type="submission" date="2019-03" db="EMBL/GenBank/DDBJ databases">
        <title>Draft genome sequences of novel Actinobacteria.</title>
        <authorList>
            <person name="Sahin N."/>
            <person name="Ay H."/>
            <person name="Saygin H."/>
        </authorList>
    </citation>
    <scope>NUCLEOTIDE SEQUENCE [LARGE SCALE GENOMIC DNA]</scope>
    <source>
        <strain evidence="7 8">DSM 41900</strain>
    </source>
</reference>
<gene>
    <name evidence="7" type="ORF">E1283_21260</name>
</gene>
<proteinExistence type="inferred from homology"/>
<dbReference type="SUPFAM" id="SSF53335">
    <property type="entry name" value="S-adenosyl-L-methionine-dependent methyltransferases"/>
    <property type="match status" value="1"/>
</dbReference>
<sequence>MPYSLHHGDALSILSELPDDAADSVITDPPYNSGGRTAAERTGRTARAKYTSADAQHDLADFDGENKDQRSYGYWLTLNLTQAYRITKSSGTALIFTDWRQLPVTTDAFQAAGWTWRGIATWHKPASRPQKGRIKQDCEYVVWGTKGPVDPDRNPIYLPGLFSASQPRKDRKHITQKPVEVMRQLVQMCPPAGTVLDFCAGSGSTGVAALLERRDFIGVELSTHYIKIARQRLNEALRASTGRDDLDLAAPGSD</sequence>
<dbReference type="EC" id="2.1.1.-" evidence="4"/>
<dbReference type="PRINTS" id="PR00508">
    <property type="entry name" value="S21N4MTFRASE"/>
</dbReference>
<dbReference type="Gene3D" id="3.40.50.150">
    <property type="entry name" value="Vaccinia Virus protein VP39"/>
    <property type="match status" value="1"/>
</dbReference>
<dbReference type="GO" id="GO:0003677">
    <property type="term" value="F:DNA binding"/>
    <property type="evidence" value="ECO:0007669"/>
    <property type="project" value="InterPro"/>
</dbReference>
<dbReference type="InterPro" id="IPR029063">
    <property type="entry name" value="SAM-dependent_MTases_sf"/>
</dbReference>
<dbReference type="Proteomes" id="UP000295345">
    <property type="component" value="Unassembled WGS sequence"/>
</dbReference>
<dbReference type="RefSeq" id="WP_132819707.1">
    <property type="nucleotide sequence ID" value="NZ_SMKI01000238.1"/>
</dbReference>
<comment type="caution">
    <text evidence="7">The sequence shown here is derived from an EMBL/GenBank/DDBJ whole genome shotgun (WGS) entry which is preliminary data.</text>
</comment>
<dbReference type="PROSITE" id="PS00092">
    <property type="entry name" value="N6_MTASE"/>
    <property type="match status" value="1"/>
</dbReference>
<dbReference type="FunFam" id="3.40.50.150:FF:000166">
    <property type="entry name" value="Methyltransferase"/>
    <property type="match status" value="1"/>
</dbReference>
<keyword evidence="2 7" id="KW-0489">Methyltransferase</keyword>
<evidence type="ECO:0000259" key="6">
    <source>
        <dbReference type="Pfam" id="PF01555"/>
    </source>
</evidence>
<accession>A0A4R4T9G3</accession>
<name>A0A4R4T9G3_9ACTN</name>
<dbReference type="GO" id="GO:0032259">
    <property type="term" value="P:methylation"/>
    <property type="evidence" value="ECO:0007669"/>
    <property type="project" value="UniProtKB-KW"/>
</dbReference>
<comment type="similarity">
    <text evidence="1 4">Belongs to the N(4)/N(6)-methyltransferase family.</text>
</comment>
<evidence type="ECO:0000256" key="4">
    <source>
        <dbReference type="RuleBase" id="RU362026"/>
    </source>
</evidence>
<dbReference type="EMBL" id="SMKI01000238">
    <property type="protein sequence ID" value="TDC72616.1"/>
    <property type="molecule type" value="Genomic_DNA"/>
</dbReference>
<evidence type="ECO:0000313" key="7">
    <source>
        <dbReference type="EMBL" id="TDC72616.1"/>
    </source>
</evidence>
<keyword evidence="3 7" id="KW-0808">Transferase</keyword>
<dbReference type="GO" id="GO:0008170">
    <property type="term" value="F:N-methyltransferase activity"/>
    <property type="evidence" value="ECO:0007669"/>
    <property type="project" value="InterPro"/>
</dbReference>
<evidence type="ECO:0000256" key="5">
    <source>
        <dbReference type="SAM" id="MobiDB-lite"/>
    </source>
</evidence>
<dbReference type="InterPro" id="IPR002941">
    <property type="entry name" value="DNA_methylase_N4/N6"/>
</dbReference>
<evidence type="ECO:0000256" key="2">
    <source>
        <dbReference type="ARBA" id="ARBA00022603"/>
    </source>
</evidence>
<evidence type="ECO:0000256" key="1">
    <source>
        <dbReference type="ARBA" id="ARBA00006594"/>
    </source>
</evidence>
<evidence type="ECO:0000256" key="3">
    <source>
        <dbReference type="ARBA" id="ARBA00022679"/>
    </source>
</evidence>
<feature type="region of interest" description="Disordered" evidence="5">
    <location>
        <begin position="24"/>
        <end position="44"/>
    </location>
</feature>
<dbReference type="AlphaFoldDB" id="A0A4R4T9G3"/>
<keyword evidence="8" id="KW-1185">Reference proteome</keyword>
<dbReference type="OrthoDB" id="9773060at2"/>
<dbReference type="InterPro" id="IPR001091">
    <property type="entry name" value="RM_Methyltransferase"/>
</dbReference>